<organism evidence="2 3">
    <name type="scientific">Trametes coccinea (strain BRFM310)</name>
    <name type="common">Pycnoporus coccineus</name>
    <dbReference type="NCBI Taxonomy" id="1353009"/>
    <lineage>
        <taxon>Eukaryota</taxon>
        <taxon>Fungi</taxon>
        <taxon>Dikarya</taxon>
        <taxon>Basidiomycota</taxon>
        <taxon>Agaricomycotina</taxon>
        <taxon>Agaricomycetes</taxon>
        <taxon>Polyporales</taxon>
        <taxon>Polyporaceae</taxon>
        <taxon>Trametes</taxon>
    </lineage>
</organism>
<dbReference type="OrthoDB" id="2756582at2759"/>
<dbReference type="AlphaFoldDB" id="A0A1Y2IJG1"/>
<proteinExistence type="predicted"/>
<name>A0A1Y2IJG1_TRAC3</name>
<feature type="chain" id="PRO_5012643870" evidence="1">
    <location>
        <begin position="22"/>
        <end position="63"/>
    </location>
</feature>
<keyword evidence="3" id="KW-1185">Reference proteome</keyword>
<gene>
    <name evidence="2" type="ORF">PYCCODRAFT_1437494</name>
</gene>
<evidence type="ECO:0000313" key="2">
    <source>
        <dbReference type="EMBL" id="OSD00371.1"/>
    </source>
</evidence>
<keyword evidence="1" id="KW-0732">Signal</keyword>
<reference evidence="2 3" key="1">
    <citation type="journal article" date="2015" name="Biotechnol. Biofuels">
        <title>Enhanced degradation of softwood versus hardwood by the white-rot fungus Pycnoporus coccineus.</title>
        <authorList>
            <person name="Couturier M."/>
            <person name="Navarro D."/>
            <person name="Chevret D."/>
            <person name="Henrissat B."/>
            <person name="Piumi F."/>
            <person name="Ruiz-Duenas F.J."/>
            <person name="Martinez A.T."/>
            <person name="Grigoriev I.V."/>
            <person name="Riley R."/>
            <person name="Lipzen A."/>
            <person name="Berrin J.G."/>
            <person name="Master E.R."/>
            <person name="Rosso M.N."/>
        </authorList>
    </citation>
    <scope>NUCLEOTIDE SEQUENCE [LARGE SCALE GENOMIC DNA]</scope>
    <source>
        <strain evidence="2 3">BRFM310</strain>
    </source>
</reference>
<sequence length="63" mass="6426">MQLSLLATLAVLLGSAAFVAAAPAHPHAARGMPLPMRLAAKSNSARAPNAGADPYALPWGVHR</sequence>
<accession>A0A1Y2IJG1</accession>
<protein>
    <submittedName>
        <fullName evidence="2">Uncharacterized protein</fullName>
    </submittedName>
</protein>
<evidence type="ECO:0000313" key="3">
    <source>
        <dbReference type="Proteomes" id="UP000193067"/>
    </source>
</evidence>
<feature type="signal peptide" evidence="1">
    <location>
        <begin position="1"/>
        <end position="21"/>
    </location>
</feature>
<evidence type="ECO:0000256" key="1">
    <source>
        <dbReference type="SAM" id="SignalP"/>
    </source>
</evidence>
<dbReference type="EMBL" id="KZ084119">
    <property type="protein sequence ID" value="OSD00371.1"/>
    <property type="molecule type" value="Genomic_DNA"/>
</dbReference>
<dbReference type="Proteomes" id="UP000193067">
    <property type="component" value="Unassembled WGS sequence"/>
</dbReference>